<reference evidence="1 2" key="1">
    <citation type="journal article" date="2014" name="PLoS Genet.">
        <title>Phylogenetically driven sequencing of extremely halophilic archaea reveals strategies for static and dynamic osmo-response.</title>
        <authorList>
            <person name="Becker E.A."/>
            <person name="Seitzer P.M."/>
            <person name="Tritt A."/>
            <person name="Larsen D."/>
            <person name="Krusor M."/>
            <person name="Yao A.I."/>
            <person name="Wu D."/>
            <person name="Madern D."/>
            <person name="Eisen J.A."/>
            <person name="Darling A.E."/>
            <person name="Facciotti M.T."/>
        </authorList>
    </citation>
    <scope>NUCLEOTIDE SEQUENCE [LARGE SCALE GENOMIC DNA]</scope>
    <source>
        <strain evidence="1 2">JCM 13560</strain>
    </source>
</reference>
<dbReference type="Proteomes" id="UP000011575">
    <property type="component" value="Unassembled WGS sequence"/>
</dbReference>
<gene>
    <name evidence="1" type="ORF">C461_00237</name>
</gene>
<evidence type="ECO:0008006" key="3">
    <source>
        <dbReference type="Google" id="ProtNLM"/>
    </source>
</evidence>
<dbReference type="AlphaFoldDB" id="M0PP71"/>
<dbReference type="EMBL" id="AOJI01000002">
    <property type="protein sequence ID" value="EMA70670.1"/>
    <property type="molecule type" value="Genomic_DNA"/>
</dbReference>
<name>M0PP71_9EURY</name>
<accession>M0PP71</accession>
<dbReference type="PATRIC" id="fig|1230454.4.peg.48"/>
<dbReference type="STRING" id="1230454.C461_00237"/>
<sequence length="257" mass="28200">MFDCSDVDFADEDGTTDPRLERYLRCHPGDGDRGAVLLIGVAHDHPSSMARVARVLERVTPEVLALELPSLAVPLFRLYASDDHVPPRLGGEMSTAIQTAGDVRIVGIDGPNARYLRLLLRHVVSDRFSSSEILELGRDVVRGMGHALACRVGAAVGRTTPITPKVYTHIRYDSTLFDSPRIQAKSELDHVTERQSFLRAIELPRATAVIDEAREESMATRLTELRSEGDVVAVVGIEHLGALSGRLDEEEASAERQ</sequence>
<organism evidence="1 2">
    <name type="scientific">Halorubrum aidingense JCM 13560</name>
    <dbReference type="NCBI Taxonomy" id="1230454"/>
    <lineage>
        <taxon>Archaea</taxon>
        <taxon>Methanobacteriati</taxon>
        <taxon>Methanobacteriota</taxon>
        <taxon>Stenosarchaea group</taxon>
        <taxon>Halobacteria</taxon>
        <taxon>Halobacteriales</taxon>
        <taxon>Haloferacaceae</taxon>
        <taxon>Halorubrum</taxon>
    </lineage>
</organism>
<protein>
    <recommendedName>
        <fullName evidence="3">TraB determinant protein</fullName>
    </recommendedName>
</protein>
<evidence type="ECO:0000313" key="1">
    <source>
        <dbReference type="EMBL" id="EMA70670.1"/>
    </source>
</evidence>
<proteinExistence type="predicted"/>
<evidence type="ECO:0000313" key="2">
    <source>
        <dbReference type="Proteomes" id="UP000011575"/>
    </source>
</evidence>
<comment type="caution">
    <text evidence="1">The sequence shown here is derived from an EMBL/GenBank/DDBJ whole genome shotgun (WGS) entry which is preliminary data.</text>
</comment>
<keyword evidence="2" id="KW-1185">Reference proteome</keyword>
<dbReference type="RefSeq" id="WP_007997575.1">
    <property type="nucleotide sequence ID" value="NZ_AOJI01000002.1"/>
</dbReference>
<dbReference type="OrthoDB" id="204416at2157"/>